<dbReference type="CDD" id="cd00009">
    <property type="entry name" value="AAA"/>
    <property type="match status" value="1"/>
</dbReference>
<dbReference type="EMBL" id="DTEN01000153">
    <property type="protein sequence ID" value="HGI74811.1"/>
    <property type="molecule type" value="Genomic_DNA"/>
</dbReference>
<dbReference type="SMART" id="SM00382">
    <property type="entry name" value="AAA"/>
    <property type="match status" value="1"/>
</dbReference>
<dbReference type="Gene3D" id="3.40.50.300">
    <property type="entry name" value="P-loop containing nucleotide triphosphate hydrolases"/>
    <property type="match status" value="1"/>
</dbReference>
<dbReference type="InterPro" id="IPR003593">
    <property type="entry name" value="AAA+_ATPase"/>
</dbReference>
<organism evidence="2">
    <name type="scientific">Candidatus Caldatribacterium californiense</name>
    <dbReference type="NCBI Taxonomy" id="1454726"/>
    <lineage>
        <taxon>Bacteria</taxon>
        <taxon>Pseudomonadati</taxon>
        <taxon>Atribacterota</taxon>
        <taxon>Atribacteria</taxon>
        <taxon>Atribacterales</taxon>
        <taxon>Candidatus Caldatribacteriaceae</taxon>
        <taxon>Candidatus Caldatribacterium</taxon>
    </lineage>
</organism>
<dbReference type="Pfam" id="PF07728">
    <property type="entry name" value="AAA_5"/>
    <property type="match status" value="1"/>
</dbReference>
<gene>
    <name evidence="2" type="ORF">ENU96_03925</name>
</gene>
<name>A0A7V3YLI9_9BACT</name>
<dbReference type="InterPro" id="IPR027417">
    <property type="entry name" value="P-loop_NTPase"/>
</dbReference>
<sequence>MELKFTVTPKQLKEKLLRIARMDNPPAVFLWGKPGIGKTQVVYQVGEEVGKPVKVMILSLMDPTELKGFVFPDREKRRAEFFPLDFPEEPFILFFDEFNTAPTAVQNAAMRIVLEKKIGDYEFPEGTMVVCAGNRLKDKVTVNKLSSAMVNRALHYLVVPDFEDFKEYWMQRGLPEEVVAYLELDTKYLSGEPDIDRPYPSPRAWEMVGRLLQGGIDNVEDIAGVVGEEAAVRFVAFMKKCTGVGKMLGAILRGEKVYPKASEVEKSFMLATVLVNKTNSDNLAILLNYALEAPEYMSPYIVLWMKSILKLGVMTVENLLAPHVVELTKRFASRYKFVIEG</sequence>
<evidence type="ECO:0000313" key="2">
    <source>
        <dbReference type="EMBL" id="HGI74811.1"/>
    </source>
</evidence>
<comment type="caution">
    <text evidence="2">The sequence shown here is derived from an EMBL/GenBank/DDBJ whole genome shotgun (WGS) entry which is preliminary data.</text>
</comment>
<reference evidence="2" key="1">
    <citation type="journal article" date="2020" name="mSystems">
        <title>Genome- and Community-Level Interaction Insights into Carbon Utilization and Element Cycling Functions of Hydrothermarchaeota in Hydrothermal Sediment.</title>
        <authorList>
            <person name="Zhou Z."/>
            <person name="Liu Y."/>
            <person name="Xu W."/>
            <person name="Pan J."/>
            <person name="Luo Z.H."/>
            <person name="Li M."/>
        </authorList>
    </citation>
    <scope>NUCLEOTIDE SEQUENCE [LARGE SCALE GENOMIC DNA]</scope>
    <source>
        <strain evidence="2">SpSt-716</strain>
    </source>
</reference>
<dbReference type="AlphaFoldDB" id="A0A7V3YLI9"/>
<accession>A0A7V3YLI9</accession>
<protein>
    <submittedName>
        <fullName evidence="2">AAA family ATPase</fullName>
    </submittedName>
</protein>
<dbReference type="InterPro" id="IPR011704">
    <property type="entry name" value="ATPase_dyneun-rel_AAA"/>
</dbReference>
<feature type="domain" description="AAA+ ATPase" evidence="1">
    <location>
        <begin position="24"/>
        <end position="163"/>
    </location>
</feature>
<dbReference type="SUPFAM" id="SSF52540">
    <property type="entry name" value="P-loop containing nucleoside triphosphate hydrolases"/>
    <property type="match status" value="1"/>
</dbReference>
<dbReference type="GO" id="GO:0005524">
    <property type="term" value="F:ATP binding"/>
    <property type="evidence" value="ECO:0007669"/>
    <property type="project" value="InterPro"/>
</dbReference>
<proteinExistence type="predicted"/>
<evidence type="ECO:0000259" key="1">
    <source>
        <dbReference type="SMART" id="SM00382"/>
    </source>
</evidence>
<dbReference type="GO" id="GO:0016887">
    <property type="term" value="F:ATP hydrolysis activity"/>
    <property type="evidence" value="ECO:0007669"/>
    <property type="project" value="InterPro"/>
</dbReference>